<keyword evidence="1" id="KW-1133">Transmembrane helix</keyword>
<evidence type="ECO:0000313" key="8">
    <source>
        <dbReference type="RefSeq" id="XP_035545390.1"/>
    </source>
</evidence>
<dbReference type="Pfam" id="PF13962">
    <property type="entry name" value="PGG"/>
    <property type="match status" value="1"/>
</dbReference>
<feature type="transmembrane region" description="Helical" evidence="1">
    <location>
        <begin position="508"/>
        <end position="531"/>
    </location>
</feature>
<evidence type="ECO:0000256" key="1">
    <source>
        <dbReference type="SAM" id="Phobius"/>
    </source>
</evidence>
<feature type="domain" description="PGG" evidence="2">
    <location>
        <begin position="462"/>
        <end position="575"/>
    </location>
</feature>
<keyword evidence="3" id="KW-1185">Reference proteome</keyword>
<dbReference type="OrthoDB" id="1921232at2759"/>
<dbReference type="RefSeq" id="XP_035545387.1">
    <property type="nucleotide sequence ID" value="XM_035689494.1"/>
</dbReference>
<dbReference type="PANTHER" id="PTHR24177:SF292">
    <property type="entry name" value="ANKYRIN REPEAT FAMILY PROTEIN-RELATED"/>
    <property type="match status" value="1"/>
</dbReference>
<evidence type="ECO:0000259" key="2">
    <source>
        <dbReference type="Pfam" id="PF13962"/>
    </source>
</evidence>
<evidence type="ECO:0000313" key="6">
    <source>
        <dbReference type="RefSeq" id="XP_035545387.1"/>
    </source>
</evidence>
<dbReference type="GO" id="GO:0016020">
    <property type="term" value="C:membrane"/>
    <property type="evidence" value="ECO:0000318"/>
    <property type="project" value="GO_Central"/>
</dbReference>
<dbReference type="SMART" id="SM00248">
    <property type="entry name" value="ANK"/>
    <property type="match status" value="5"/>
</dbReference>
<dbReference type="InterPro" id="IPR036770">
    <property type="entry name" value="Ankyrin_rpt-contain_sf"/>
</dbReference>
<feature type="transmembrane region" description="Helical" evidence="1">
    <location>
        <begin position="469"/>
        <end position="488"/>
    </location>
</feature>
<protein>
    <submittedName>
        <fullName evidence="4 5">Uncharacterized protein LOC108983575 isoform X1</fullName>
    </submittedName>
</protein>
<gene>
    <name evidence="4 5 6 7 8 9" type="primary">LOC108983575</name>
</gene>
<dbReference type="PANTHER" id="PTHR24177">
    <property type="entry name" value="CASKIN"/>
    <property type="match status" value="1"/>
</dbReference>
<dbReference type="RefSeq" id="XP_035545386.1">
    <property type="nucleotide sequence ID" value="XM_035689493.1"/>
</dbReference>
<proteinExistence type="predicted"/>
<dbReference type="InterPro" id="IPR026961">
    <property type="entry name" value="PGG_dom"/>
</dbReference>
<organism evidence="3 7">
    <name type="scientific">Juglans regia</name>
    <name type="common">English walnut</name>
    <dbReference type="NCBI Taxonomy" id="51240"/>
    <lineage>
        <taxon>Eukaryota</taxon>
        <taxon>Viridiplantae</taxon>
        <taxon>Streptophyta</taxon>
        <taxon>Embryophyta</taxon>
        <taxon>Tracheophyta</taxon>
        <taxon>Spermatophyta</taxon>
        <taxon>Magnoliopsida</taxon>
        <taxon>eudicotyledons</taxon>
        <taxon>Gunneridae</taxon>
        <taxon>Pentapetalae</taxon>
        <taxon>rosids</taxon>
        <taxon>fabids</taxon>
        <taxon>Fagales</taxon>
        <taxon>Juglandaceae</taxon>
        <taxon>Juglans</taxon>
    </lineage>
</organism>
<feature type="transmembrane region" description="Helical" evidence="1">
    <location>
        <begin position="551"/>
        <end position="577"/>
    </location>
</feature>
<keyword evidence="1" id="KW-0472">Membrane</keyword>
<dbReference type="RefSeq" id="XP_035545389.1">
    <property type="nucleotide sequence ID" value="XM_035689496.1"/>
</dbReference>
<dbReference type="SUPFAM" id="SSF48403">
    <property type="entry name" value="Ankyrin repeat"/>
    <property type="match status" value="1"/>
</dbReference>
<dbReference type="AlphaFoldDB" id="A0A6P9ED66"/>
<dbReference type="Proteomes" id="UP000235220">
    <property type="component" value="Chromosome 4"/>
</dbReference>
<evidence type="ECO:0000313" key="7">
    <source>
        <dbReference type="RefSeq" id="XP_035545389.1"/>
    </source>
</evidence>
<accession>A0A6P9ED66</accession>
<name>A0A6P9ED66_JUGRE</name>
<evidence type="ECO:0000313" key="5">
    <source>
        <dbReference type="RefSeq" id="XP_035545386.1"/>
    </source>
</evidence>
<dbReference type="RefSeq" id="XP_035545391.1">
    <property type="nucleotide sequence ID" value="XM_035689498.1"/>
</dbReference>
<dbReference type="InterPro" id="IPR002110">
    <property type="entry name" value="Ankyrin_rpt"/>
</dbReference>
<feature type="transmembrane region" description="Helical" evidence="1">
    <location>
        <begin position="583"/>
        <end position="608"/>
    </location>
</feature>
<reference evidence="4 5" key="1">
    <citation type="submission" date="2025-04" db="UniProtKB">
        <authorList>
            <consortium name="RefSeq"/>
        </authorList>
    </citation>
    <scope>IDENTIFICATION</scope>
    <source>
        <tissue evidence="4 5">Leaves</tissue>
    </source>
</reference>
<dbReference type="GeneID" id="108983575"/>
<dbReference type="Pfam" id="PF12796">
    <property type="entry name" value="Ank_2"/>
    <property type="match status" value="1"/>
</dbReference>
<evidence type="ECO:0000313" key="4">
    <source>
        <dbReference type="RefSeq" id="XP_035545385.1"/>
    </source>
</evidence>
<keyword evidence="1" id="KW-0812">Transmembrane</keyword>
<evidence type="ECO:0000313" key="9">
    <source>
        <dbReference type="RefSeq" id="XP_035545391.1"/>
    </source>
</evidence>
<dbReference type="RefSeq" id="XP_035545385.1">
    <property type="nucleotide sequence ID" value="XM_035689492.1"/>
</dbReference>
<dbReference type="KEGG" id="jre:108983575"/>
<sequence length="629" mass="71819">MSDGNVMDQQGIFLSPSSPQTEVYWDAIDDAENEAIETSHLETKRHHFINKILRLLMRVQKNFPETRRFHFLDTSVRLYKAALKGDWPAAKEVIDKYPDAVTYSITRRKDKVLHIAAAAEHTGFVKELVKRMDQDGLALPNLHGNTAICFAAASGIVPIAEEMVKKNIELPMIRGSKRMTPLYMAVLQGRRNMVAYLYSVTAFIRLTPLERIDILVACISSDLYEIALKILKDYPELSTMKDTYGKIALQELAKKPYAIGSKSQLSVWERCLNSWFRGIYNKVLMGTIAHQLVDLLWKNVLLLPEKDFVKLVRGHSSFLFDAARSGNVEFLIVLIRSYPDLIWRVDEKNRSIFHLAIKYRQESVFNLIYELGSIKGIIALCTDQDNNNMLHLAAEIAPPDRLNTISGAALQVQRELLWFKEIEKIVQHSYTEMMNLDENKKPADTPWELFTQTHENLQKEGEKWMKDTANYSMLVATLIATVVFTAAFTVPGGNRQDLGIPIFLRNNWFMAFFISDAITLLSSSTAILIFLSILTSRYAEEDFLQSLPARLLFGLTALFISIAGMVVTFSATCFLVYDSEIESIPIVIISLAGIPVTLFFILHFRLWADIFRSTYGSRFLFRPHERRLF</sequence>
<evidence type="ECO:0000313" key="3">
    <source>
        <dbReference type="Proteomes" id="UP000235220"/>
    </source>
</evidence>
<dbReference type="Gene3D" id="1.25.40.20">
    <property type="entry name" value="Ankyrin repeat-containing domain"/>
    <property type="match status" value="1"/>
</dbReference>
<dbReference type="RefSeq" id="XP_035545390.1">
    <property type="nucleotide sequence ID" value="XM_035689497.1"/>
</dbReference>